<dbReference type="EMBL" id="VVIM01000001">
    <property type="protein sequence ID" value="KAB0804445.1"/>
    <property type="molecule type" value="Genomic_DNA"/>
</dbReference>
<protein>
    <recommendedName>
        <fullName evidence="3">DDE Tnp4 domain-containing protein</fullName>
    </recommendedName>
</protein>
<dbReference type="InParanoid" id="A0A5N4B4C6"/>
<sequence length="313" mass="36152">MVEDIYDIFHDLISDDEENFVDLVEAPRNIRTFRVRPNHMEMWNNQEFINRFRISKGSVEILLQEIGQHLEHPTNQNHAVQPLHQFLITLRFYATFGGIDKSTTSRIIMKVSSVISGIARQYIKMPSNENFRRVANGFHNLARFPNVVGAIDCTHIRIHSPGVIKAEFEEGRYRNGFLIGDSGYTLTKYLMIPLANPITRPEQLYNESLIRTRNVVERQYVLRLERRLKLDTVLSVIIATAVLHNIAIDNNDLEPNNQDIMAEIYDVPNEVPLENPNENALTVRNELINNCFANLVEIIEINTVVFFIINNVL</sequence>
<reference evidence="1 2" key="1">
    <citation type="journal article" date="2018" name="Elife">
        <title>Firefly genomes illuminate parallel origins of bioluminescence in beetles.</title>
        <authorList>
            <person name="Fallon T.R."/>
            <person name="Lower S.E."/>
            <person name="Chang C.H."/>
            <person name="Bessho-Uehara M."/>
            <person name="Martin G.J."/>
            <person name="Bewick A.J."/>
            <person name="Behringer M."/>
            <person name="Debat H.J."/>
            <person name="Wong I."/>
            <person name="Day J.C."/>
            <person name="Suvorov A."/>
            <person name="Silva C.J."/>
            <person name="Stanger-Hall K.F."/>
            <person name="Hall D.W."/>
            <person name="Schmitz R.J."/>
            <person name="Nelson D.R."/>
            <person name="Lewis S.M."/>
            <person name="Shigenobu S."/>
            <person name="Bybee S.M."/>
            <person name="Larracuente A.M."/>
            <person name="Oba Y."/>
            <person name="Weng J.K."/>
        </authorList>
    </citation>
    <scope>NUCLEOTIDE SEQUENCE [LARGE SCALE GENOMIC DNA]</scope>
    <source>
        <strain evidence="1">1611_PpyrPB1</strain>
        <tissue evidence="1">Whole body</tissue>
    </source>
</reference>
<evidence type="ECO:0000313" key="2">
    <source>
        <dbReference type="Proteomes" id="UP000327044"/>
    </source>
</evidence>
<organism evidence="1 2">
    <name type="scientific">Photinus pyralis</name>
    <name type="common">Common eastern firefly</name>
    <name type="synonym">Lampyris pyralis</name>
    <dbReference type="NCBI Taxonomy" id="7054"/>
    <lineage>
        <taxon>Eukaryota</taxon>
        <taxon>Metazoa</taxon>
        <taxon>Ecdysozoa</taxon>
        <taxon>Arthropoda</taxon>
        <taxon>Hexapoda</taxon>
        <taxon>Insecta</taxon>
        <taxon>Pterygota</taxon>
        <taxon>Neoptera</taxon>
        <taxon>Endopterygota</taxon>
        <taxon>Coleoptera</taxon>
        <taxon>Polyphaga</taxon>
        <taxon>Elateriformia</taxon>
        <taxon>Elateroidea</taxon>
        <taxon>Lampyridae</taxon>
        <taxon>Lampyrinae</taxon>
        <taxon>Photinus</taxon>
    </lineage>
</organism>
<dbReference type="Proteomes" id="UP000327044">
    <property type="component" value="Unassembled WGS sequence"/>
</dbReference>
<evidence type="ECO:0000313" key="1">
    <source>
        <dbReference type="EMBL" id="KAB0804445.1"/>
    </source>
</evidence>
<evidence type="ECO:0008006" key="3">
    <source>
        <dbReference type="Google" id="ProtNLM"/>
    </source>
</evidence>
<accession>A0A5N4B4C6</accession>
<keyword evidence="2" id="KW-1185">Reference proteome</keyword>
<comment type="caution">
    <text evidence="1">The sequence shown here is derived from an EMBL/GenBank/DDBJ whole genome shotgun (WGS) entry which is preliminary data.</text>
</comment>
<gene>
    <name evidence="1" type="ORF">PPYR_01415</name>
</gene>
<dbReference type="AlphaFoldDB" id="A0A5N4B4C6"/>
<name>A0A5N4B4C6_PHOPY</name>
<proteinExistence type="predicted"/>